<accession>A0AAD6XBP9</accession>
<protein>
    <submittedName>
        <fullName evidence="1">Uncharacterized protein</fullName>
    </submittedName>
</protein>
<proteinExistence type="predicted"/>
<sequence>MPRVPFQTAHLQDNTHTIKVCSYFRRKIPVPIGPALPRRDTPASEQKHARLMLILFKPWRHASDLRETGQTWLDAYMDFVRSCSEEVLQRINNMQLLHECRDSRDAHYNNRR</sequence>
<dbReference type="Proteomes" id="UP001218188">
    <property type="component" value="Unassembled WGS sequence"/>
</dbReference>
<organism evidence="1 2">
    <name type="scientific">Mycena alexandri</name>
    <dbReference type="NCBI Taxonomy" id="1745969"/>
    <lineage>
        <taxon>Eukaryota</taxon>
        <taxon>Fungi</taxon>
        <taxon>Dikarya</taxon>
        <taxon>Basidiomycota</taxon>
        <taxon>Agaricomycotina</taxon>
        <taxon>Agaricomycetes</taxon>
        <taxon>Agaricomycetidae</taxon>
        <taxon>Agaricales</taxon>
        <taxon>Marasmiineae</taxon>
        <taxon>Mycenaceae</taxon>
        <taxon>Mycena</taxon>
    </lineage>
</organism>
<dbReference type="AlphaFoldDB" id="A0AAD6XBP9"/>
<comment type="caution">
    <text evidence="1">The sequence shown here is derived from an EMBL/GenBank/DDBJ whole genome shotgun (WGS) entry which is preliminary data.</text>
</comment>
<dbReference type="EMBL" id="JARJCM010000013">
    <property type="protein sequence ID" value="KAJ7042141.1"/>
    <property type="molecule type" value="Genomic_DNA"/>
</dbReference>
<feature type="non-terminal residue" evidence="1">
    <location>
        <position position="112"/>
    </location>
</feature>
<gene>
    <name evidence="1" type="ORF">C8F04DRAFT_946067</name>
</gene>
<evidence type="ECO:0000313" key="2">
    <source>
        <dbReference type="Proteomes" id="UP001218188"/>
    </source>
</evidence>
<reference evidence="1" key="1">
    <citation type="submission" date="2023-03" db="EMBL/GenBank/DDBJ databases">
        <title>Massive genome expansion in bonnet fungi (Mycena s.s.) driven by repeated elements and novel gene families across ecological guilds.</title>
        <authorList>
            <consortium name="Lawrence Berkeley National Laboratory"/>
            <person name="Harder C.B."/>
            <person name="Miyauchi S."/>
            <person name="Viragh M."/>
            <person name="Kuo A."/>
            <person name="Thoen E."/>
            <person name="Andreopoulos B."/>
            <person name="Lu D."/>
            <person name="Skrede I."/>
            <person name="Drula E."/>
            <person name="Henrissat B."/>
            <person name="Morin E."/>
            <person name="Kohler A."/>
            <person name="Barry K."/>
            <person name="LaButti K."/>
            <person name="Morin E."/>
            <person name="Salamov A."/>
            <person name="Lipzen A."/>
            <person name="Mereny Z."/>
            <person name="Hegedus B."/>
            <person name="Baldrian P."/>
            <person name="Stursova M."/>
            <person name="Weitz H."/>
            <person name="Taylor A."/>
            <person name="Grigoriev I.V."/>
            <person name="Nagy L.G."/>
            <person name="Martin F."/>
            <person name="Kauserud H."/>
        </authorList>
    </citation>
    <scope>NUCLEOTIDE SEQUENCE</scope>
    <source>
        <strain evidence="1">CBHHK200</strain>
    </source>
</reference>
<name>A0AAD6XBP9_9AGAR</name>
<keyword evidence="2" id="KW-1185">Reference proteome</keyword>
<evidence type="ECO:0000313" key="1">
    <source>
        <dbReference type="EMBL" id="KAJ7042141.1"/>
    </source>
</evidence>